<dbReference type="HAMAP" id="MF_00235">
    <property type="entry name" value="Adenylate_kinase_Adk"/>
    <property type="match status" value="1"/>
</dbReference>
<organism evidence="5 6">
    <name type="scientific">Cichlidogyrus casuarinus</name>
    <dbReference type="NCBI Taxonomy" id="1844966"/>
    <lineage>
        <taxon>Eukaryota</taxon>
        <taxon>Metazoa</taxon>
        <taxon>Spiralia</taxon>
        <taxon>Lophotrochozoa</taxon>
        <taxon>Platyhelminthes</taxon>
        <taxon>Monogenea</taxon>
        <taxon>Monopisthocotylea</taxon>
        <taxon>Dactylogyridea</taxon>
        <taxon>Ancyrocephalidae</taxon>
        <taxon>Cichlidogyrus</taxon>
    </lineage>
</organism>
<dbReference type="InterPro" id="IPR027417">
    <property type="entry name" value="P-loop_NTPase"/>
</dbReference>
<evidence type="ECO:0000313" key="6">
    <source>
        <dbReference type="Proteomes" id="UP001626550"/>
    </source>
</evidence>
<proteinExistence type="inferred from homology"/>
<dbReference type="EMBL" id="JBJKFK010000145">
    <property type="protein sequence ID" value="KAL3319332.1"/>
    <property type="molecule type" value="Genomic_DNA"/>
</dbReference>
<dbReference type="PANTHER" id="PTHR23359">
    <property type="entry name" value="NUCLEOTIDE KINASE"/>
    <property type="match status" value="1"/>
</dbReference>
<dbReference type="PRINTS" id="PR00094">
    <property type="entry name" value="ADENYLTKNASE"/>
</dbReference>
<comment type="similarity">
    <text evidence="4">Belongs to the adenylate kinase family.</text>
</comment>
<dbReference type="AlphaFoldDB" id="A0ABD2QJ11"/>
<evidence type="ECO:0000256" key="4">
    <source>
        <dbReference type="RuleBase" id="RU003330"/>
    </source>
</evidence>
<name>A0ABD2QJ11_9PLAT</name>
<sequence>MKMATARHQIKNQSILSSPNVIPASVLCEVIKERMDQKDVQLKGFVMSGFPETENQARALNIAGIHPGLVSDSAESITERLVEMPDNDERAIREKINSTNSECQLQQLVYEQCAKVIKVDKPIQDVIEHAITLAGIPEWGIELRVSRVILLGPPGTGIATIAALISKKYKMQDIDVGKAIRAAIERGSKDGLLLKQFVSKNLPIPDLTIAEFVKNLLMTSECARLGWILHGFPKNLAQAEQLAGFNLTPNRVIVLQCSKFTSLERITERRIDKVTGERYNLLTNAPINMEENDNLVQHPSDTEENVNMKLDKYESTKQAIIDYFGDKVEFVDAEKDTHKVFESVDFHVANVRPPKFMSDARKANVNRL</sequence>
<evidence type="ECO:0000256" key="1">
    <source>
        <dbReference type="ARBA" id="ARBA00022679"/>
    </source>
</evidence>
<keyword evidence="1 4" id="KW-0808">Transferase</keyword>
<dbReference type="Pfam" id="PF00406">
    <property type="entry name" value="ADK"/>
    <property type="match status" value="1"/>
</dbReference>
<dbReference type="GO" id="GO:0016301">
    <property type="term" value="F:kinase activity"/>
    <property type="evidence" value="ECO:0007669"/>
    <property type="project" value="UniProtKB-KW"/>
</dbReference>
<keyword evidence="6" id="KW-1185">Reference proteome</keyword>
<evidence type="ECO:0000256" key="3">
    <source>
        <dbReference type="ARBA" id="ARBA00022777"/>
    </source>
</evidence>
<dbReference type="SUPFAM" id="SSF52540">
    <property type="entry name" value="P-loop containing nucleoside triphosphate hydrolases"/>
    <property type="match status" value="1"/>
</dbReference>
<accession>A0ABD2QJ11</accession>
<comment type="caution">
    <text evidence="5">The sequence shown here is derived from an EMBL/GenBank/DDBJ whole genome shotgun (WGS) entry which is preliminary data.</text>
</comment>
<evidence type="ECO:0000256" key="2">
    <source>
        <dbReference type="ARBA" id="ARBA00022741"/>
    </source>
</evidence>
<keyword evidence="2" id="KW-0547">Nucleotide-binding</keyword>
<gene>
    <name evidence="5" type="primary">AK8</name>
    <name evidence="5" type="ORF">Ciccas_001997</name>
</gene>
<dbReference type="CDD" id="cd01428">
    <property type="entry name" value="ADK"/>
    <property type="match status" value="1"/>
</dbReference>
<keyword evidence="3 4" id="KW-0418">Kinase</keyword>
<dbReference type="InterPro" id="IPR000850">
    <property type="entry name" value="Adenylat/UMP-CMP_kin"/>
</dbReference>
<protein>
    <submittedName>
        <fullName evidence="5">Adenylate kinase 8</fullName>
    </submittedName>
</protein>
<dbReference type="Proteomes" id="UP001626550">
    <property type="component" value="Unassembled WGS sequence"/>
</dbReference>
<dbReference type="GO" id="GO:0000166">
    <property type="term" value="F:nucleotide binding"/>
    <property type="evidence" value="ECO:0007669"/>
    <property type="project" value="UniProtKB-KW"/>
</dbReference>
<evidence type="ECO:0000313" key="5">
    <source>
        <dbReference type="EMBL" id="KAL3319332.1"/>
    </source>
</evidence>
<dbReference type="Gene3D" id="3.40.50.300">
    <property type="entry name" value="P-loop containing nucleotide triphosphate hydrolases"/>
    <property type="match status" value="2"/>
</dbReference>
<reference evidence="5 6" key="1">
    <citation type="submission" date="2024-11" db="EMBL/GenBank/DDBJ databases">
        <title>Adaptive evolution of stress response genes in parasites aligns with host niche diversity.</title>
        <authorList>
            <person name="Hahn C."/>
            <person name="Resl P."/>
        </authorList>
    </citation>
    <scope>NUCLEOTIDE SEQUENCE [LARGE SCALE GENOMIC DNA]</scope>
    <source>
        <strain evidence="5">EGGRZ-B1_66</strain>
        <tissue evidence="5">Body</tissue>
    </source>
</reference>